<protein>
    <recommendedName>
        <fullName evidence="4">YqjK-like protein</fullName>
    </recommendedName>
</protein>
<feature type="region of interest" description="Disordered" evidence="1">
    <location>
        <begin position="1"/>
        <end position="29"/>
    </location>
</feature>
<proteinExistence type="predicted"/>
<name>A0A1H3J5E0_9BURK</name>
<evidence type="ECO:0000313" key="2">
    <source>
        <dbReference type="EMBL" id="SDY34668.1"/>
    </source>
</evidence>
<sequence>MVNASNASQSRDEVAPPRPTGPNAALWSTSTVEQQQVMQRIAQQRERLRARSAAVAQARALSRAATHVRPDAPLIERVATFARLHPVAVGVAAAAALVMGPRKLIRIGTTLMPLLARLQQRRG</sequence>
<dbReference type="Proteomes" id="UP000183417">
    <property type="component" value="Unassembled WGS sequence"/>
</dbReference>
<accession>A0A1H3J5E0</accession>
<organism evidence="2 3">
    <name type="scientific">Delftia lacustris</name>
    <dbReference type="NCBI Taxonomy" id="558537"/>
    <lineage>
        <taxon>Bacteria</taxon>
        <taxon>Pseudomonadati</taxon>
        <taxon>Pseudomonadota</taxon>
        <taxon>Betaproteobacteria</taxon>
        <taxon>Burkholderiales</taxon>
        <taxon>Comamonadaceae</taxon>
        <taxon>Delftia</taxon>
    </lineage>
</organism>
<dbReference type="AlphaFoldDB" id="A0A1H3J5E0"/>
<dbReference type="RefSeq" id="WP_074921297.1">
    <property type="nucleotide sequence ID" value="NZ_CP141274.1"/>
</dbReference>
<reference evidence="2 3" key="1">
    <citation type="submission" date="2016-10" db="EMBL/GenBank/DDBJ databases">
        <authorList>
            <person name="de Groot N.N."/>
        </authorList>
    </citation>
    <scope>NUCLEOTIDE SEQUENCE [LARGE SCALE GENOMIC DNA]</scope>
    <source>
        <strain evidence="2 3">LMG 24775</strain>
    </source>
</reference>
<dbReference type="GeneID" id="94692080"/>
<evidence type="ECO:0000256" key="1">
    <source>
        <dbReference type="SAM" id="MobiDB-lite"/>
    </source>
</evidence>
<dbReference type="EMBL" id="FNPE01000004">
    <property type="protein sequence ID" value="SDY34668.1"/>
    <property type="molecule type" value="Genomic_DNA"/>
</dbReference>
<evidence type="ECO:0008006" key="4">
    <source>
        <dbReference type="Google" id="ProtNLM"/>
    </source>
</evidence>
<gene>
    <name evidence="2" type="ORF">SAMN05421547_10485</name>
</gene>
<evidence type="ECO:0000313" key="3">
    <source>
        <dbReference type="Proteomes" id="UP000183417"/>
    </source>
</evidence>